<keyword evidence="3" id="KW-1185">Reference proteome</keyword>
<sequence length="65" mass="7089">MLLSLQNSKSDSSSVHKNSKFARATDPELRAVYKERNLFLGFIAPVVAACMSEISEFGSDQGVPL</sequence>
<feature type="compositionally biased region" description="Low complexity" evidence="1">
    <location>
        <begin position="1"/>
        <end position="16"/>
    </location>
</feature>
<dbReference type="Proteomes" id="UP001608902">
    <property type="component" value="Unassembled WGS sequence"/>
</dbReference>
<organism evidence="2 3">
    <name type="scientific">Gnathostoma spinigerum</name>
    <dbReference type="NCBI Taxonomy" id="75299"/>
    <lineage>
        <taxon>Eukaryota</taxon>
        <taxon>Metazoa</taxon>
        <taxon>Ecdysozoa</taxon>
        <taxon>Nematoda</taxon>
        <taxon>Chromadorea</taxon>
        <taxon>Rhabditida</taxon>
        <taxon>Spirurina</taxon>
        <taxon>Gnathostomatomorpha</taxon>
        <taxon>Gnathostomatoidea</taxon>
        <taxon>Gnathostomatidae</taxon>
        <taxon>Gnathostoma</taxon>
    </lineage>
</organism>
<dbReference type="AlphaFoldDB" id="A0ABD6EI16"/>
<feature type="region of interest" description="Disordered" evidence="1">
    <location>
        <begin position="1"/>
        <end position="20"/>
    </location>
</feature>
<gene>
    <name evidence="2" type="ORF">AB6A40_003312</name>
</gene>
<evidence type="ECO:0000256" key="1">
    <source>
        <dbReference type="SAM" id="MobiDB-lite"/>
    </source>
</evidence>
<protein>
    <submittedName>
        <fullName evidence="2">Uncharacterized protein</fullName>
    </submittedName>
</protein>
<evidence type="ECO:0000313" key="3">
    <source>
        <dbReference type="Proteomes" id="UP001608902"/>
    </source>
</evidence>
<evidence type="ECO:0000313" key="2">
    <source>
        <dbReference type="EMBL" id="MFH4976603.1"/>
    </source>
</evidence>
<accession>A0ABD6EI16</accession>
<proteinExistence type="predicted"/>
<comment type="caution">
    <text evidence="2">The sequence shown here is derived from an EMBL/GenBank/DDBJ whole genome shotgun (WGS) entry which is preliminary data.</text>
</comment>
<reference evidence="2 3" key="1">
    <citation type="submission" date="2024-08" db="EMBL/GenBank/DDBJ databases">
        <title>Gnathostoma spinigerum genome.</title>
        <authorList>
            <person name="Gonzalez-Bertolin B."/>
            <person name="Monzon S."/>
            <person name="Zaballos A."/>
            <person name="Jimenez P."/>
            <person name="Dekumyoy P."/>
            <person name="Varona S."/>
            <person name="Cuesta I."/>
            <person name="Sumanam S."/>
            <person name="Adisakwattana P."/>
            <person name="Gasser R.B."/>
            <person name="Hernandez-Gonzalez A."/>
            <person name="Young N.D."/>
            <person name="Perteguer M.J."/>
        </authorList>
    </citation>
    <scope>NUCLEOTIDE SEQUENCE [LARGE SCALE GENOMIC DNA]</scope>
    <source>
        <strain evidence="2">AL3</strain>
        <tissue evidence="2">Liver</tissue>
    </source>
</reference>
<name>A0ABD6EI16_9BILA</name>
<dbReference type="EMBL" id="JBGFUD010001671">
    <property type="protein sequence ID" value="MFH4976603.1"/>
    <property type="molecule type" value="Genomic_DNA"/>
</dbReference>